<organism evidence="1 2">
    <name type="scientific">Fusarium irregulare</name>
    <dbReference type="NCBI Taxonomy" id="2494466"/>
    <lineage>
        <taxon>Eukaryota</taxon>
        <taxon>Fungi</taxon>
        <taxon>Dikarya</taxon>
        <taxon>Ascomycota</taxon>
        <taxon>Pezizomycotina</taxon>
        <taxon>Sordariomycetes</taxon>
        <taxon>Hypocreomycetidae</taxon>
        <taxon>Hypocreales</taxon>
        <taxon>Nectriaceae</taxon>
        <taxon>Fusarium</taxon>
        <taxon>Fusarium incarnatum-equiseti species complex</taxon>
    </lineage>
</organism>
<evidence type="ECO:0000313" key="1">
    <source>
        <dbReference type="EMBL" id="KAJ4007792.1"/>
    </source>
</evidence>
<name>A0A9W8PI35_9HYPO</name>
<evidence type="ECO:0000313" key="2">
    <source>
        <dbReference type="Proteomes" id="UP001152130"/>
    </source>
</evidence>
<dbReference type="AlphaFoldDB" id="A0A9W8PI35"/>
<keyword evidence="2" id="KW-1185">Reference proteome</keyword>
<accession>A0A9W8PI35</accession>
<sequence length="105" mass="11999">MPKLEPYQNLKELKFAKDDGTSDNDIKTPKKLSTTGSKWNRTHLFACHVTVIILGVPLLPAYSRVPINENHHDTAKLRSFIDGPAEPHNRLQHRWIRQLGDFSGE</sequence>
<proteinExistence type="predicted"/>
<protein>
    <submittedName>
        <fullName evidence="1">Uncharacterized protein</fullName>
    </submittedName>
</protein>
<reference evidence="1" key="1">
    <citation type="submission" date="2022-10" db="EMBL/GenBank/DDBJ databases">
        <title>Fusarium specimens isolated from Avocado Roots.</title>
        <authorList>
            <person name="Stajich J."/>
            <person name="Roper C."/>
            <person name="Heimlech-Rivalta G."/>
        </authorList>
    </citation>
    <scope>NUCLEOTIDE SEQUENCE</scope>
    <source>
        <strain evidence="1">CF00143</strain>
    </source>
</reference>
<comment type="caution">
    <text evidence="1">The sequence shown here is derived from an EMBL/GenBank/DDBJ whole genome shotgun (WGS) entry which is preliminary data.</text>
</comment>
<gene>
    <name evidence="1" type="ORF">NW766_009597</name>
</gene>
<dbReference type="EMBL" id="JAPDHF010000016">
    <property type="protein sequence ID" value="KAJ4007792.1"/>
    <property type="molecule type" value="Genomic_DNA"/>
</dbReference>
<dbReference type="Proteomes" id="UP001152130">
    <property type="component" value="Unassembled WGS sequence"/>
</dbReference>